<dbReference type="CDD" id="cd14668">
    <property type="entry name" value="mlta_B"/>
    <property type="match status" value="1"/>
</dbReference>
<evidence type="ECO:0000256" key="5">
    <source>
        <dbReference type="ARBA" id="ARBA00030918"/>
    </source>
</evidence>
<evidence type="ECO:0000259" key="6">
    <source>
        <dbReference type="SMART" id="SM00925"/>
    </source>
</evidence>
<dbReference type="CDD" id="cd14485">
    <property type="entry name" value="mltA_like_LT_A"/>
    <property type="match status" value="1"/>
</dbReference>
<dbReference type="InterPro" id="IPR005300">
    <property type="entry name" value="MltA_B"/>
</dbReference>
<dbReference type="SUPFAM" id="SSF50685">
    <property type="entry name" value="Barwin-like endoglucanases"/>
    <property type="match status" value="1"/>
</dbReference>
<dbReference type="EMBL" id="JACZHT010000002">
    <property type="protein sequence ID" value="MBE1236847.1"/>
    <property type="molecule type" value="Genomic_DNA"/>
</dbReference>
<dbReference type="GO" id="GO:0071555">
    <property type="term" value="P:cell wall organization"/>
    <property type="evidence" value="ECO:0007669"/>
    <property type="project" value="UniProtKB-KW"/>
</dbReference>
<keyword evidence="3" id="KW-0456">Lyase</keyword>
<accession>A0A8J6YPH9</accession>
<evidence type="ECO:0000256" key="4">
    <source>
        <dbReference type="ARBA" id="ARBA00023316"/>
    </source>
</evidence>
<organism evidence="7 8">
    <name type="scientific">Phaeovibrio sulfidiphilus</name>
    <dbReference type="NCBI Taxonomy" id="1220600"/>
    <lineage>
        <taxon>Bacteria</taxon>
        <taxon>Pseudomonadati</taxon>
        <taxon>Pseudomonadota</taxon>
        <taxon>Alphaproteobacteria</taxon>
        <taxon>Rhodospirillales</taxon>
        <taxon>Rhodospirillaceae</taxon>
        <taxon>Phaeovibrio</taxon>
    </lineage>
</organism>
<comment type="catalytic activity">
    <reaction evidence="1">
        <text>Exolytic cleavage of the (1-&gt;4)-beta-glycosidic linkage between N-acetylmuramic acid (MurNAc) and N-acetylglucosamine (GlcNAc) residues in peptidoglycan, from either the reducing or the non-reducing ends of the peptidoglycan chains, with concomitant formation of a 1,6-anhydrobond in the MurNAc residue.</text>
        <dbReference type="EC" id="4.2.2.n1"/>
    </reaction>
</comment>
<evidence type="ECO:0000313" key="8">
    <source>
        <dbReference type="Proteomes" id="UP000631034"/>
    </source>
</evidence>
<dbReference type="PANTHER" id="PTHR30124">
    <property type="entry name" value="MEMBRANE-BOUND LYTIC MUREIN TRANSGLYCOSYLASE A"/>
    <property type="match status" value="1"/>
</dbReference>
<dbReference type="InterPro" id="IPR010611">
    <property type="entry name" value="3D_dom"/>
</dbReference>
<evidence type="ECO:0000313" key="7">
    <source>
        <dbReference type="EMBL" id="MBE1236847.1"/>
    </source>
</evidence>
<name>A0A8J6YPH9_9PROT</name>
<proteinExistence type="predicted"/>
<dbReference type="InterPro" id="IPR036908">
    <property type="entry name" value="RlpA-like_sf"/>
</dbReference>
<dbReference type="PIRSF" id="PIRSF019422">
    <property type="entry name" value="MltA"/>
    <property type="match status" value="1"/>
</dbReference>
<evidence type="ECO:0000256" key="3">
    <source>
        <dbReference type="ARBA" id="ARBA00023239"/>
    </source>
</evidence>
<gene>
    <name evidence="7" type="ORF">IHV25_04190</name>
</gene>
<dbReference type="GO" id="GO:0019867">
    <property type="term" value="C:outer membrane"/>
    <property type="evidence" value="ECO:0007669"/>
    <property type="project" value="InterPro"/>
</dbReference>
<dbReference type="RefSeq" id="WP_192533847.1">
    <property type="nucleotide sequence ID" value="NZ_JACZHT010000002.1"/>
</dbReference>
<keyword evidence="4" id="KW-0961">Cell wall biogenesis/degradation</keyword>
<dbReference type="InterPro" id="IPR026044">
    <property type="entry name" value="MltA"/>
</dbReference>
<comment type="caution">
    <text evidence="7">The sequence shown here is derived from an EMBL/GenBank/DDBJ whole genome shotgun (WGS) entry which is preliminary data.</text>
</comment>
<dbReference type="PANTHER" id="PTHR30124:SF0">
    <property type="entry name" value="MEMBRANE-BOUND LYTIC MUREIN TRANSGLYCOSYLASE A"/>
    <property type="match status" value="1"/>
</dbReference>
<dbReference type="GO" id="GO:0009253">
    <property type="term" value="P:peptidoglycan catabolic process"/>
    <property type="evidence" value="ECO:0007669"/>
    <property type="project" value="TreeGrafter"/>
</dbReference>
<dbReference type="Pfam" id="PF06725">
    <property type="entry name" value="3D"/>
    <property type="match status" value="1"/>
</dbReference>
<protein>
    <recommendedName>
        <fullName evidence="2">peptidoglycan lytic exotransglycosylase</fullName>
        <ecNumber evidence="2">4.2.2.n1</ecNumber>
    </recommendedName>
    <alternativeName>
        <fullName evidence="5">Murein hydrolase A</fullName>
    </alternativeName>
</protein>
<dbReference type="GO" id="GO:0008933">
    <property type="term" value="F:peptidoglycan lytic transglycosylase activity"/>
    <property type="evidence" value="ECO:0007669"/>
    <property type="project" value="TreeGrafter"/>
</dbReference>
<dbReference type="GO" id="GO:0004553">
    <property type="term" value="F:hydrolase activity, hydrolyzing O-glycosyl compounds"/>
    <property type="evidence" value="ECO:0007669"/>
    <property type="project" value="InterPro"/>
</dbReference>
<dbReference type="AlphaFoldDB" id="A0A8J6YPH9"/>
<evidence type="ECO:0000256" key="1">
    <source>
        <dbReference type="ARBA" id="ARBA00001420"/>
    </source>
</evidence>
<keyword evidence="8" id="KW-1185">Reference proteome</keyword>
<dbReference type="Proteomes" id="UP000631034">
    <property type="component" value="Unassembled WGS sequence"/>
</dbReference>
<dbReference type="EC" id="4.2.2.n1" evidence="2"/>
<dbReference type="Gene3D" id="2.40.40.10">
    <property type="entry name" value="RlpA-like domain"/>
    <property type="match status" value="2"/>
</dbReference>
<dbReference type="GO" id="GO:0009254">
    <property type="term" value="P:peptidoglycan turnover"/>
    <property type="evidence" value="ECO:0007669"/>
    <property type="project" value="InterPro"/>
</dbReference>
<sequence length="381" mass="40737">MSEAPAGRPSARVRAGQSLRMAAAAGLLGLLQACASPAGPAAFTVGDAHYRRAHTADLPGWSRDPVHEVLPALERSCRRLATLPANTAFGPPEFGLTTGDWRSVCAESARLARTRAGQAEVRTFLENNFTVWQIASTDGPDGLFTGYYEAVLDVSETPAPGYTVPVLGLPAGWERTGTGRPRRAEIEDGALSGTAPVLLWARDPVELFFTQIQGSGIARLPNGQQVRIGYAGDNGHPFVGIGRIMNERGLGNGNSMPAIRAWLTAHPDQARELMRENPRYIFFRRVSGEGPVGAQGVPLEPLRSLAVDRRHVPLGSLMWIETRDGNGRSLQRLALAQDTGGAIKGPVRVDVFWGSGESALFHAGGMKSGGRAWLLLPAVRS</sequence>
<feature type="domain" description="Lytic transglycosylase MltA" evidence="6">
    <location>
        <begin position="151"/>
        <end position="284"/>
    </location>
</feature>
<evidence type="ECO:0000256" key="2">
    <source>
        <dbReference type="ARBA" id="ARBA00012587"/>
    </source>
</evidence>
<dbReference type="SMART" id="SM00925">
    <property type="entry name" value="MltA"/>
    <property type="match status" value="1"/>
</dbReference>
<dbReference type="Pfam" id="PF03562">
    <property type="entry name" value="MltA"/>
    <property type="match status" value="1"/>
</dbReference>
<reference evidence="7" key="1">
    <citation type="submission" date="2020-10" db="EMBL/GenBank/DDBJ databases">
        <title>Genome sequence of the unusual species of purple photosynthetic bacteria, Phaeovibrio sulfidiphilus DSM 23193, type strain.</title>
        <authorList>
            <person name="Kyndt J.A."/>
            <person name="Meyer T.E."/>
        </authorList>
    </citation>
    <scope>NUCLEOTIDE SEQUENCE</scope>
    <source>
        <strain evidence="7">DSM 23193</strain>
    </source>
</reference>